<dbReference type="PANTHER" id="PTHR12787">
    <property type="entry name" value="RIBOSOMAL RNA-PROCESSING PROTEIN 8"/>
    <property type="match status" value="1"/>
</dbReference>
<evidence type="ECO:0000256" key="7">
    <source>
        <dbReference type="ARBA" id="ARBA00022679"/>
    </source>
</evidence>
<evidence type="ECO:0000256" key="12">
    <source>
        <dbReference type="ARBA" id="ARBA00023242"/>
    </source>
</evidence>
<dbReference type="InterPro" id="IPR029063">
    <property type="entry name" value="SAM-dependent_MTases_sf"/>
</dbReference>
<feature type="compositionally biased region" description="Basic and acidic residues" evidence="16">
    <location>
        <begin position="84"/>
        <end position="98"/>
    </location>
</feature>
<dbReference type="GO" id="GO:0000183">
    <property type="term" value="P:rDNA heterochromatin formation"/>
    <property type="evidence" value="ECO:0007669"/>
    <property type="project" value="TreeGrafter"/>
</dbReference>
<feature type="region of interest" description="Disordered" evidence="16">
    <location>
        <begin position="219"/>
        <end position="277"/>
    </location>
</feature>
<dbReference type="Proteomes" id="UP001364617">
    <property type="component" value="Unassembled WGS sequence"/>
</dbReference>
<dbReference type="InterPro" id="IPR042036">
    <property type="entry name" value="RRP8_N"/>
</dbReference>
<dbReference type="GO" id="GO:0032259">
    <property type="term" value="P:methylation"/>
    <property type="evidence" value="ECO:0007669"/>
    <property type="project" value="UniProtKB-KW"/>
</dbReference>
<evidence type="ECO:0000256" key="14">
    <source>
        <dbReference type="ARBA" id="ARBA00062710"/>
    </source>
</evidence>
<dbReference type="GO" id="GO:0046015">
    <property type="term" value="P:regulation of transcription by glucose"/>
    <property type="evidence" value="ECO:0007669"/>
    <property type="project" value="TreeGrafter"/>
</dbReference>
<evidence type="ECO:0000256" key="4">
    <source>
        <dbReference type="ARBA" id="ARBA00022491"/>
    </source>
</evidence>
<reference evidence="17 18" key="1">
    <citation type="submission" date="2024-02" db="EMBL/GenBank/DDBJ databases">
        <title>Chromosome-level genome assembly of the Eurasian Minnow (Phoxinus phoxinus).</title>
        <authorList>
            <person name="Oriowo T.O."/>
            <person name="Martin S."/>
            <person name="Stange M."/>
            <person name="Chrysostomakis Y."/>
            <person name="Brown T."/>
            <person name="Winkler S."/>
            <person name="Kukowka S."/>
            <person name="Myers E.W."/>
            <person name="Bohne A."/>
        </authorList>
    </citation>
    <scope>NUCLEOTIDE SEQUENCE [LARGE SCALE GENOMIC DNA]</scope>
    <source>
        <strain evidence="17">ZFMK-TIS-60720</strain>
        <tissue evidence="17">Whole Organism</tissue>
    </source>
</reference>
<evidence type="ECO:0000256" key="5">
    <source>
        <dbReference type="ARBA" id="ARBA00022552"/>
    </source>
</evidence>
<evidence type="ECO:0000256" key="2">
    <source>
        <dbReference type="ARBA" id="ARBA00006301"/>
    </source>
</evidence>
<sequence>MFAEEEWTDSPSVDGSAHTVKLSPAPCKDKSVAKKSLLRTLQTLGSVPNWEIEKVFEDSDEEKDASTAVQTTKKKRCKKRKRRSNADNEGKQQDKVDSPETPTKKKQKLMKKAVKGISSKVSQESRKDKNDIGVGLLLEKNGSQAETKLNRKQWRNKVKNKKRCKNKYLTKTTGVDDANAKKEPLVQTLDISKSKKVQKQKSTKLTSVEDANVKKEPLVQTQDINKSKRAQKQKSTKLTSVEDANVKKEPLVQTQDINKSKRAQKQKSKKLTGVGEANVKKEPLVQTQDINNGISSATDDVEDCKDFKTDKTSRIADHSLSNGNISHEEGRKEKPSKMMKKSQLQADKLRRILNLSHTDDGNKATEEPEEPEEPKGTIVNLKSDEEQMPTDPSTALRTKMVRQLEASRFRYINEQLYTSTSGEARRMFQQDPEAIAVYHKGYTTQVQHWPTNPVDSIISYICQKPPSLVVADFGCGDCKIARSVKNKVHSFDLAPVCDLAIACDMAEVPLGDSTVDIAVFCLSLMGTNLGEFLEEANRVLVMGGVLKIAEVASRFENIRSFIGALSSLGFKIVNKDTENSHFYSFEFTKTGEVLENAKKAGLQLKPCLYKKR</sequence>
<keyword evidence="7 15" id="KW-0808">Transferase</keyword>
<dbReference type="GO" id="GO:0042149">
    <property type="term" value="P:cellular response to glucose starvation"/>
    <property type="evidence" value="ECO:0007669"/>
    <property type="project" value="TreeGrafter"/>
</dbReference>
<evidence type="ECO:0000256" key="11">
    <source>
        <dbReference type="ARBA" id="ARBA00023163"/>
    </source>
</evidence>
<keyword evidence="6 15" id="KW-0489">Methyltransferase</keyword>
<dbReference type="GO" id="GO:0033553">
    <property type="term" value="C:rDNA heterochromatin"/>
    <property type="evidence" value="ECO:0007669"/>
    <property type="project" value="TreeGrafter"/>
</dbReference>
<feature type="compositionally biased region" description="Basic residues" evidence="16">
    <location>
        <begin position="72"/>
        <end position="83"/>
    </location>
</feature>
<keyword evidence="4" id="KW-0678">Repressor</keyword>
<feature type="compositionally biased region" description="Basic and acidic residues" evidence="16">
    <location>
        <begin position="357"/>
        <end position="366"/>
    </location>
</feature>
<comment type="subunit">
    <text evidence="14">Component of the eNoSC complex, composed of SIRT1, SUV39H1 and RRP8.</text>
</comment>
<evidence type="ECO:0000313" key="18">
    <source>
        <dbReference type="Proteomes" id="UP001364617"/>
    </source>
</evidence>
<evidence type="ECO:0000256" key="1">
    <source>
        <dbReference type="ARBA" id="ARBA00004604"/>
    </source>
</evidence>
<name>A0AAN9DC72_9TELE</name>
<evidence type="ECO:0000256" key="13">
    <source>
        <dbReference type="ARBA" id="ARBA00057870"/>
    </source>
</evidence>
<keyword evidence="12 15" id="KW-0539">Nucleus</keyword>
<proteinExistence type="inferred from homology"/>
<dbReference type="SUPFAM" id="SSF53335">
    <property type="entry name" value="S-adenosyl-L-methionine-dependent methyltransferases"/>
    <property type="match status" value="1"/>
</dbReference>
<keyword evidence="8 15" id="KW-0949">S-adenosyl-L-methionine</keyword>
<evidence type="ECO:0000256" key="6">
    <source>
        <dbReference type="ARBA" id="ARBA00022603"/>
    </source>
</evidence>
<feature type="compositionally biased region" description="Basic residues" evidence="16">
    <location>
        <begin position="104"/>
        <end position="114"/>
    </location>
</feature>
<feature type="region of interest" description="Disordered" evidence="16">
    <location>
        <begin position="1"/>
        <end position="31"/>
    </location>
</feature>
<keyword evidence="11" id="KW-0804">Transcription</keyword>
<accession>A0AAN9DC72</accession>
<evidence type="ECO:0000256" key="16">
    <source>
        <dbReference type="SAM" id="MobiDB-lite"/>
    </source>
</evidence>
<keyword evidence="5 15" id="KW-0698">rRNA processing</keyword>
<dbReference type="Gene3D" id="1.10.10.2150">
    <property type="entry name" value="Ribosomal RNA-processing protein 8, N-terminal domain"/>
    <property type="match status" value="1"/>
</dbReference>
<dbReference type="CDD" id="cd02440">
    <property type="entry name" value="AdoMet_MTases"/>
    <property type="match status" value="1"/>
</dbReference>
<feature type="compositionally biased region" description="Basic residues" evidence="16">
    <location>
        <begin position="260"/>
        <end position="270"/>
    </location>
</feature>
<dbReference type="Pfam" id="PF05148">
    <property type="entry name" value="Methyltransf_8"/>
    <property type="match status" value="1"/>
</dbReference>
<keyword evidence="10" id="KW-0805">Transcription regulation</keyword>
<dbReference type="GO" id="GO:0005677">
    <property type="term" value="C:chromatin silencing complex"/>
    <property type="evidence" value="ECO:0007669"/>
    <property type="project" value="TreeGrafter"/>
</dbReference>
<gene>
    <name evidence="17" type="ORF">R3I93_004014</name>
</gene>
<comment type="similarity">
    <text evidence="2 15">Belongs to the methyltransferase superfamily. RRP8 family.</text>
</comment>
<dbReference type="GO" id="GO:0005730">
    <property type="term" value="C:nucleolus"/>
    <property type="evidence" value="ECO:0007669"/>
    <property type="project" value="UniProtKB-SubCell"/>
</dbReference>
<dbReference type="EMBL" id="JAYKXH010000004">
    <property type="protein sequence ID" value="KAK7171579.1"/>
    <property type="molecule type" value="Genomic_DNA"/>
</dbReference>
<dbReference type="Gene3D" id="3.40.50.150">
    <property type="entry name" value="Vaccinia Virus protein VP39"/>
    <property type="match status" value="1"/>
</dbReference>
<feature type="compositionally biased region" description="Basic and acidic residues" evidence="16">
    <location>
        <begin position="326"/>
        <end position="336"/>
    </location>
</feature>
<evidence type="ECO:0000256" key="3">
    <source>
        <dbReference type="ARBA" id="ARBA00020203"/>
    </source>
</evidence>
<dbReference type="InterPro" id="IPR007823">
    <property type="entry name" value="RRP8"/>
</dbReference>
<evidence type="ECO:0000256" key="10">
    <source>
        <dbReference type="ARBA" id="ARBA00023015"/>
    </source>
</evidence>
<comment type="subcellular location">
    <subcellularLocation>
        <location evidence="1 15">Nucleus</location>
        <location evidence="1 15">Nucleolus</location>
    </subcellularLocation>
</comment>
<feature type="region of interest" description="Disordered" evidence="16">
    <location>
        <begin position="54"/>
        <end position="132"/>
    </location>
</feature>
<comment type="caution">
    <text evidence="17">The sequence shown here is derived from an EMBL/GenBank/DDBJ whole genome shotgun (WGS) entry which is preliminary data.</text>
</comment>
<organism evidence="17 18">
    <name type="scientific">Phoxinus phoxinus</name>
    <name type="common">Eurasian minnow</name>
    <dbReference type="NCBI Taxonomy" id="58324"/>
    <lineage>
        <taxon>Eukaryota</taxon>
        <taxon>Metazoa</taxon>
        <taxon>Chordata</taxon>
        <taxon>Craniata</taxon>
        <taxon>Vertebrata</taxon>
        <taxon>Euteleostomi</taxon>
        <taxon>Actinopterygii</taxon>
        <taxon>Neopterygii</taxon>
        <taxon>Teleostei</taxon>
        <taxon>Ostariophysi</taxon>
        <taxon>Cypriniformes</taxon>
        <taxon>Leuciscidae</taxon>
        <taxon>Phoxininae</taxon>
        <taxon>Phoxinus</taxon>
    </lineage>
</organism>
<evidence type="ECO:0000256" key="8">
    <source>
        <dbReference type="ARBA" id="ARBA00022691"/>
    </source>
</evidence>
<dbReference type="FunFam" id="3.40.50.150:FF:000068">
    <property type="entry name" value="Ribosomal RNA-processing protein 8"/>
    <property type="match status" value="1"/>
</dbReference>
<dbReference type="AlphaFoldDB" id="A0AAN9DC72"/>
<dbReference type="GO" id="GO:0008168">
    <property type="term" value="F:methyltransferase activity"/>
    <property type="evidence" value="ECO:0007669"/>
    <property type="project" value="UniProtKB-KW"/>
</dbReference>
<evidence type="ECO:0000256" key="9">
    <source>
        <dbReference type="ARBA" id="ARBA00022853"/>
    </source>
</evidence>
<comment type="function">
    <text evidence="15">Probable methyltransferase required to silence rDNA.</text>
</comment>
<evidence type="ECO:0000256" key="15">
    <source>
        <dbReference type="RuleBase" id="RU365074"/>
    </source>
</evidence>
<dbReference type="EC" id="2.1.1.-" evidence="15"/>
<keyword evidence="18" id="KW-1185">Reference proteome</keyword>
<protein>
    <recommendedName>
        <fullName evidence="3 15">Ribosomal RNA-processing protein 8</fullName>
        <ecNumber evidence="15">2.1.1.-</ecNumber>
    </recommendedName>
</protein>
<feature type="region of interest" description="Disordered" evidence="16">
    <location>
        <begin position="315"/>
        <end position="393"/>
    </location>
</feature>
<evidence type="ECO:0000313" key="17">
    <source>
        <dbReference type="EMBL" id="KAK7171579.1"/>
    </source>
</evidence>
<dbReference type="PANTHER" id="PTHR12787:SF0">
    <property type="entry name" value="RIBOSOMAL RNA-PROCESSING PROTEIN 8"/>
    <property type="match status" value="1"/>
</dbReference>
<dbReference type="GO" id="GO:0006364">
    <property type="term" value="P:rRNA processing"/>
    <property type="evidence" value="ECO:0007669"/>
    <property type="project" value="UniProtKB-UniRule"/>
</dbReference>
<dbReference type="FunFam" id="1.10.10.2150:FF:000001">
    <property type="entry name" value="Ribosomal RNA-processing protein 8"/>
    <property type="match status" value="1"/>
</dbReference>
<keyword evidence="9" id="KW-0156">Chromatin regulator</keyword>
<comment type="function">
    <text evidence="13">Essential component of the eNoSC (energy-dependent nucleolar silencing) complex, a complex that mediates silencing of rDNA in response to intracellular energy status and acts by recruiting histone-modifying enzymes. The eNoSC complex is able to sense the energy status of cell: upon glucose starvation, elevation of NAD(+)/NADP(+) ratio activates SIRT1, leading to histone H3 deacetylation followed by dimethylation of H3 at 'Lys-9' (H3K9me2) by SUV39H1 and the formation of silent chromatin in the rDNA locus. In the complex, RRP8 binds to H3K9me2 and probably acts as a methyltransferase. Its substrates are however unknown.</text>
</comment>